<feature type="binding site" evidence="6">
    <location>
        <begin position="402"/>
        <end position="409"/>
    </location>
    <ligand>
        <name>ATP</name>
        <dbReference type="ChEBI" id="CHEBI:30616"/>
    </ligand>
</feature>
<name>A0A8S1H644_9PELO</name>
<evidence type="ECO:0000256" key="1">
    <source>
        <dbReference type="ARBA" id="ARBA00022741"/>
    </source>
</evidence>
<reference evidence="11" key="1">
    <citation type="submission" date="2020-10" db="EMBL/GenBank/DDBJ databases">
        <authorList>
            <person name="Kikuchi T."/>
        </authorList>
    </citation>
    <scope>NUCLEOTIDE SEQUENCE</scope>
    <source>
        <strain evidence="11">NKZ352</strain>
    </source>
</reference>
<keyword evidence="2 6" id="KW-0067">ATP-binding</keyword>
<evidence type="ECO:0000256" key="5">
    <source>
        <dbReference type="ARBA" id="ARBA00023203"/>
    </source>
</evidence>
<dbReference type="PANTHER" id="PTHR13140:SF706">
    <property type="entry name" value="DILUTE CLASS UNCONVENTIONAL MYOSIN, ISOFORM C"/>
    <property type="match status" value="1"/>
</dbReference>
<feature type="domain" description="PDZ" evidence="9">
    <location>
        <begin position="130"/>
        <end position="224"/>
    </location>
</feature>
<keyword evidence="7" id="KW-0175">Coiled coil</keyword>
<comment type="similarity">
    <text evidence="6">Belongs to the TRAFAC class myosin-kinesin ATPase superfamily. Myosin family.</text>
</comment>
<evidence type="ECO:0000256" key="8">
    <source>
        <dbReference type="SAM" id="MobiDB-lite"/>
    </source>
</evidence>
<evidence type="ECO:0000256" key="6">
    <source>
        <dbReference type="PROSITE-ProRule" id="PRU00782"/>
    </source>
</evidence>
<dbReference type="InterPro" id="IPR001478">
    <property type="entry name" value="PDZ"/>
</dbReference>
<gene>
    <name evidence="11" type="ORF">CAUJ_LOCUS6731</name>
</gene>
<dbReference type="SUPFAM" id="SSF52540">
    <property type="entry name" value="P-loop containing nucleoside triphosphate hydrolases"/>
    <property type="match status" value="1"/>
</dbReference>
<dbReference type="GO" id="GO:0007015">
    <property type="term" value="P:actin filament organization"/>
    <property type="evidence" value="ECO:0007669"/>
    <property type="project" value="TreeGrafter"/>
</dbReference>
<dbReference type="GO" id="GO:0051015">
    <property type="term" value="F:actin filament binding"/>
    <property type="evidence" value="ECO:0007669"/>
    <property type="project" value="TreeGrafter"/>
</dbReference>
<dbReference type="Gene3D" id="3.40.850.10">
    <property type="entry name" value="Kinesin motor domain"/>
    <property type="match status" value="1"/>
</dbReference>
<dbReference type="Gene3D" id="1.10.10.820">
    <property type="match status" value="1"/>
</dbReference>
<dbReference type="Gene3D" id="3.30.70.1590">
    <property type="match status" value="1"/>
</dbReference>
<feature type="coiled-coil region" evidence="7">
    <location>
        <begin position="1631"/>
        <end position="1721"/>
    </location>
</feature>
<dbReference type="Pfam" id="PF00063">
    <property type="entry name" value="Myosin_head"/>
    <property type="match status" value="1"/>
</dbReference>
<dbReference type="GO" id="GO:0005524">
    <property type="term" value="F:ATP binding"/>
    <property type="evidence" value="ECO:0007669"/>
    <property type="project" value="UniProtKB-UniRule"/>
</dbReference>
<dbReference type="InterPro" id="IPR057772">
    <property type="entry name" value="SH3_Myo18a"/>
</dbReference>
<protein>
    <submittedName>
        <fullName evidence="11">Uncharacterized protein</fullName>
    </submittedName>
</protein>
<evidence type="ECO:0000259" key="10">
    <source>
        <dbReference type="PROSITE" id="PS51456"/>
    </source>
</evidence>
<dbReference type="PRINTS" id="PR00193">
    <property type="entry name" value="MYOSINHEAVY"/>
</dbReference>
<sequence>MTTSSAVDVLQQEEGRGGHVRRRQKNKPPVPPKRSLFSFGKNGSRDSESSHGSSDVTVIPAHRNENGSGDHEGRPHALTSSSIDSSASTQWNIDVRKAEVLTKPLPSPKEFDIQGLALPALAAVQVYVRKLTLRKNMTGDFGFSIRRVQFPYGNRGAMRTVVFAEPSDYRSGPPRPDDLRNGLLPGDQLLEIDGQRVDKMSRDELQDAVRRAGATIELVVKAVPELAELCQKKVGGVRDSGDQLLLPNVNTSLREDIPEEERFWLLHKGGYTMARMQRMLDDGRATILVAGKTMTVDSTDIDRANPTALDRVGDIASLMYLNETSAVHLLRNRFGSNLLYTNAGTQSVVAMTSPEPTSSERLVSLFKGCRRGQMPAHLYATAQQVYRNLQMTGQNQNIVLTGVTGSGKSTQLRALAQYLSAVAGWTKTLTYDKLSLVFGVLEAFGHASTRFHRDSSRFVQMFALGFDKAAALRAGRVQACMLEAERTMTRSTDEESNFHVFYYLMHGADAETRQRLQLDSIESSTIRLYKNEEQQLGAKEAWERLTMAMAEIGMDESKQYAARNVLGAILHLQAAGSTPGSAQRAHFLRSSHAQVAAELLGVTSEALAQAVFRGKIVGGGASTTTGTAINRFALTSRGCDGPEALNAFGAALYQELFQNIVEHVNRALSSNSACSWISVLDYPGSTFVPSWAGDRPCGLNDLVMNYVNERISELFYDISFVEPQEVYAQEQVDVHIDVPLSSPHPLNRLLDEKQHLLTSTDIEKRSEERRGLFAILDEESMFPGASDDSLFERIFVHLGQETNMIRRAGKPRQFVLAHVHDCQPTTYDISGWLKLAQPCESSAAARPLLANSSNSAIATLFANVSLAGGDSSRLRRATQAAQLELSARRAAGGFIANLNGQIDYVFSSLRRARRSHFVHCVQPQPPSPKSTMTSAVQHHDIVDVPMIRNQLRSISLIDAVRANNRGFPERVSFRDFRRRFGCLAEDESRSNINDTLDDRAAVAGIMERMDIHDQRFRLGISQVLLASDVLNELEDRRELCLSGLIGCFQMECRRHLAAKWLQKRRVLDTAIRCIQKNGQSYLKVREWPWWKLYTRVVPLLAVARSGTESREWNERVRQLEQQIHDLRIAKTKADGRAAELEEELDRQTQTAAQLSVALENESQHKAQIERRLQQWKENGGDNISRVSSSAKLESSASDEKITELRAELQKTRENEEQLRVKTQRSVAQLQDVEGELVKIRARNEILEKKQQRFDADVRVVAEQLQDVKSDKERIEKERDEHSSAVARKVAEIQTLKSENADLRVSVSKLKRDAEERAEKSASQGSVAGEDLASLQLIRRNLETRIRELEDELDDMAGTNQLQAQNVTRLEMGQERLRTELHRESISREGEIDELRGQYQRRLRALEDQLADAQESNSSLIKENRVLEARVTQSHSSYNTVDISGGQAKRELRRVMALLQDTQSLLAHERETAPSQSLIRQLREQLEDAEAAKLSAQKGRHGLESELNEVRAQLEQALVAKNVAEEKAISLLKEKNACGALIVEKDEQLQSLLKKYKAAVQQNQIDHITIADHLEQIADLEKSKQKLAENLHEQTSQNEYLHQSTVERHKLLLSEQKARELEARLDLESAHKLRLESIVTKLTEEVDALQDQMGEANTSRDKEVEAARKIRKEMLQVMESLEEYKKREVDSAHKLRVLRSELQQLEEKNKVSATELKMANRRIESLLAALNEGLGEDSDLDDEIDEERAGMNIL</sequence>
<evidence type="ECO:0000256" key="2">
    <source>
        <dbReference type="ARBA" id="ARBA00022840"/>
    </source>
</evidence>
<dbReference type="InterPro" id="IPR027417">
    <property type="entry name" value="P-loop_NTPase"/>
</dbReference>
<evidence type="ECO:0000256" key="7">
    <source>
        <dbReference type="SAM" id="Coils"/>
    </source>
</evidence>
<organism evidence="11 12">
    <name type="scientific">Caenorhabditis auriculariae</name>
    <dbReference type="NCBI Taxonomy" id="2777116"/>
    <lineage>
        <taxon>Eukaryota</taxon>
        <taxon>Metazoa</taxon>
        <taxon>Ecdysozoa</taxon>
        <taxon>Nematoda</taxon>
        <taxon>Chromadorea</taxon>
        <taxon>Rhabditida</taxon>
        <taxon>Rhabditina</taxon>
        <taxon>Rhabditomorpha</taxon>
        <taxon>Rhabditoidea</taxon>
        <taxon>Rhabditidae</taxon>
        <taxon>Peloderinae</taxon>
        <taxon>Caenorhabditis</taxon>
    </lineage>
</organism>
<dbReference type="GO" id="GO:0005737">
    <property type="term" value="C:cytoplasm"/>
    <property type="evidence" value="ECO:0007669"/>
    <property type="project" value="TreeGrafter"/>
</dbReference>
<dbReference type="GO" id="GO:0016020">
    <property type="term" value="C:membrane"/>
    <property type="evidence" value="ECO:0007669"/>
    <property type="project" value="TreeGrafter"/>
</dbReference>
<dbReference type="SMART" id="SM00228">
    <property type="entry name" value="PDZ"/>
    <property type="match status" value="1"/>
</dbReference>
<dbReference type="InterPro" id="IPR036961">
    <property type="entry name" value="Kinesin_motor_dom_sf"/>
</dbReference>
<dbReference type="SUPFAM" id="SSF50156">
    <property type="entry name" value="PDZ domain-like"/>
    <property type="match status" value="1"/>
</dbReference>
<dbReference type="PROSITE" id="PS51456">
    <property type="entry name" value="MYOSIN_MOTOR"/>
    <property type="match status" value="1"/>
</dbReference>
<feature type="coiled-coil region" evidence="7">
    <location>
        <begin position="1478"/>
        <end position="1596"/>
    </location>
</feature>
<dbReference type="Pfam" id="PF24556">
    <property type="entry name" value="SH3_Myosin-XVIIIa"/>
    <property type="match status" value="1"/>
</dbReference>
<feature type="coiled-coil region" evidence="7">
    <location>
        <begin position="1395"/>
        <end position="1429"/>
    </location>
</feature>
<keyword evidence="12" id="KW-1185">Reference proteome</keyword>
<evidence type="ECO:0000313" key="11">
    <source>
        <dbReference type="EMBL" id="CAD6190812.1"/>
    </source>
</evidence>
<dbReference type="GO" id="GO:0016459">
    <property type="term" value="C:myosin complex"/>
    <property type="evidence" value="ECO:0007669"/>
    <property type="project" value="UniProtKB-KW"/>
</dbReference>
<keyword evidence="1 6" id="KW-0547">Nucleotide-binding</keyword>
<proteinExistence type="inferred from homology"/>
<dbReference type="PROSITE" id="PS50106">
    <property type="entry name" value="PDZ"/>
    <property type="match status" value="1"/>
</dbReference>
<evidence type="ECO:0000313" key="12">
    <source>
        <dbReference type="Proteomes" id="UP000835052"/>
    </source>
</evidence>
<dbReference type="Proteomes" id="UP000835052">
    <property type="component" value="Unassembled WGS sequence"/>
</dbReference>
<evidence type="ECO:0000256" key="4">
    <source>
        <dbReference type="ARBA" id="ARBA00023175"/>
    </source>
</evidence>
<feature type="domain" description="Myosin motor" evidence="10">
    <location>
        <begin position="310"/>
        <end position="1038"/>
    </location>
</feature>
<evidence type="ECO:0000256" key="3">
    <source>
        <dbReference type="ARBA" id="ARBA00023123"/>
    </source>
</evidence>
<comment type="caution">
    <text evidence="6">Lacks conserved residue(s) required for the propagation of feature annotation.</text>
</comment>
<dbReference type="Gene3D" id="1.20.120.720">
    <property type="entry name" value="Myosin VI head, motor domain, U50 subdomain"/>
    <property type="match status" value="1"/>
</dbReference>
<evidence type="ECO:0000259" key="9">
    <source>
        <dbReference type="PROSITE" id="PS50106"/>
    </source>
</evidence>
<dbReference type="SMART" id="SM00242">
    <property type="entry name" value="MYSc"/>
    <property type="match status" value="1"/>
</dbReference>
<dbReference type="GO" id="GO:0000146">
    <property type="term" value="F:microfilament motor activity"/>
    <property type="evidence" value="ECO:0007669"/>
    <property type="project" value="TreeGrafter"/>
</dbReference>
<accession>A0A8S1H644</accession>
<keyword evidence="4 6" id="KW-0505">Motor protein</keyword>
<dbReference type="OrthoDB" id="2505895at2759"/>
<dbReference type="Gene3D" id="2.30.42.10">
    <property type="match status" value="1"/>
</dbReference>
<keyword evidence="3 6" id="KW-0518">Myosin</keyword>
<feature type="coiled-coil region" evidence="7">
    <location>
        <begin position="1102"/>
        <end position="1365"/>
    </location>
</feature>
<feature type="region of interest" description="Disordered" evidence="8">
    <location>
        <begin position="1"/>
        <end position="86"/>
    </location>
</feature>
<dbReference type="PANTHER" id="PTHR13140">
    <property type="entry name" value="MYOSIN"/>
    <property type="match status" value="1"/>
</dbReference>
<comment type="caution">
    <text evidence="11">The sequence shown here is derived from an EMBL/GenBank/DDBJ whole genome shotgun (WGS) entry which is preliminary data.</text>
</comment>
<dbReference type="EMBL" id="CAJGYM010000017">
    <property type="protein sequence ID" value="CAD6190812.1"/>
    <property type="molecule type" value="Genomic_DNA"/>
</dbReference>
<dbReference type="Gene3D" id="4.10.270.10">
    <property type="entry name" value="Myosin, subunit A"/>
    <property type="match status" value="1"/>
</dbReference>
<dbReference type="InterPro" id="IPR036034">
    <property type="entry name" value="PDZ_sf"/>
</dbReference>
<dbReference type="InterPro" id="IPR001609">
    <property type="entry name" value="Myosin_head_motor_dom-like"/>
</dbReference>
<dbReference type="Pfam" id="PF00595">
    <property type="entry name" value="PDZ"/>
    <property type="match status" value="1"/>
</dbReference>
<dbReference type="Gene3D" id="1.20.58.530">
    <property type="match status" value="1"/>
</dbReference>
<feature type="compositionally biased region" description="Basic and acidic residues" evidence="8">
    <location>
        <begin position="62"/>
        <end position="75"/>
    </location>
</feature>
<keyword evidence="5 6" id="KW-0009">Actin-binding</keyword>